<evidence type="ECO:0000313" key="2">
    <source>
        <dbReference type="Proteomes" id="UP000037510"/>
    </source>
</evidence>
<sequence length="289" mass="33673">MSDVDEIIYFIKSLKRGFDKNLFQSKIDELAYAVDTNSLSYDDFHTLFKVWLNLSIPAMEFESINMVTLDMGYEVFYTILSSEFLTVHALKLVYTLTKPADVTRRRVRELLEYAKIRETKKSYKPECVPEDIPTISVHAAFKKLNEPLLTRFKRNQERRNRLRKEINYLQWINPLNSDRSRNKKADPLVPTIHFNEDSNLYGKESTKTHLEFSDLHHTVSRPARLRALLCNTTGLTLLAASPHPEQAFLSHDLHHILHSLESLSRTYRRAQPAEQCAVLRALTTMYTNL</sequence>
<protein>
    <submittedName>
        <fullName evidence="1">Centromere protein I</fullName>
    </submittedName>
</protein>
<organism evidence="1 2">
    <name type="scientific">Operophtera brumata</name>
    <name type="common">Winter moth</name>
    <name type="synonym">Phalaena brumata</name>
    <dbReference type="NCBI Taxonomy" id="104452"/>
    <lineage>
        <taxon>Eukaryota</taxon>
        <taxon>Metazoa</taxon>
        <taxon>Ecdysozoa</taxon>
        <taxon>Arthropoda</taxon>
        <taxon>Hexapoda</taxon>
        <taxon>Insecta</taxon>
        <taxon>Pterygota</taxon>
        <taxon>Neoptera</taxon>
        <taxon>Endopterygota</taxon>
        <taxon>Lepidoptera</taxon>
        <taxon>Glossata</taxon>
        <taxon>Ditrysia</taxon>
        <taxon>Geometroidea</taxon>
        <taxon>Geometridae</taxon>
        <taxon>Larentiinae</taxon>
        <taxon>Operophtera</taxon>
    </lineage>
</organism>
<feature type="non-terminal residue" evidence="1">
    <location>
        <position position="289"/>
    </location>
</feature>
<name>A0A0L7KGT9_OPEBR</name>
<gene>
    <name evidence="1" type="ORF">OBRU01_25106</name>
</gene>
<dbReference type="Proteomes" id="UP000037510">
    <property type="component" value="Unassembled WGS sequence"/>
</dbReference>
<comment type="caution">
    <text evidence="1">The sequence shown here is derived from an EMBL/GenBank/DDBJ whole genome shotgun (WGS) entry which is preliminary data.</text>
</comment>
<evidence type="ECO:0000313" key="1">
    <source>
        <dbReference type="EMBL" id="KOB62315.1"/>
    </source>
</evidence>
<proteinExistence type="predicted"/>
<accession>A0A0L7KGT9</accession>
<keyword evidence="2" id="KW-1185">Reference proteome</keyword>
<dbReference type="EMBL" id="JTDY01009898">
    <property type="protein sequence ID" value="KOB62315.1"/>
    <property type="molecule type" value="Genomic_DNA"/>
</dbReference>
<dbReference type="AlphaFoldDB" id="A0A0L7KGT9"/>
<dbReference type="STRING" id="104452.A0A0L7KGT9"/>
<reference evidence="1 2" key="1">
    <citation type="journal article" date="2015" name="Genome Biol. Evol.">
        <title>The genome of winter moth (Operophtera brumata) provides a genomic perspective on sexual dimorphism and phenology.</title>
        <authorList>
            <person name="Derks M.F."/>
            <person name="Smit S."/>
            <person name="Salis L."/>
            <person name="Schijlen E."/>
            <person name="Bossers A."/>
            <person name="Mateman C."/>
            <person name="Pijl A.S."/>
            <person name="de Ridder D."/>
            <person name="Groenen M.A."/>
            <person name="Visser M.E."/>
            <person name="Megens H.J."/>
        </authorList>
    </citation>
    <scope>NUCLEOTIDE SEQUENCE [LARGE SCALE GENOMIC DNA]</scope>
    <source>
        <strain evidence="1">WM2013NL</strain>
        <tissue evidence="1">Head and thorax</tissue>
    </source>
</reference>